<dbReference type="Gene3D" id="2.60.120.1160">
    <property type="match status" value="1"/>
</dbReference>
<dbReference type="InterPro" id="IPR041524">
    <property type="entry name" value="GH131_N"/>
</dbReference>
<dbReference type="Pfam" id="PF18271">
    <property type="entry name" value="GH131_N"/>
    <property type="match status" value="1"/>
</dbReference>
<evidence type="ECO:0000259" key="1">
    <source>
        <dbReference type="Pfam" id="PF18271"/>
    </source>
</evidence>
<evidence type="ECO:0000313" key="2">
    <source>
        <dbReference type="EMBL" id="KAF2670882.1"/>
    </source>
</evidence>
<gene>
    <name evidence="2" type="ORF">BT63DRAFT_453250</name>
</gene>
<name>A0A6A6UFC2_9PEZI</name>
<evidence type="ECO:0000313" key="3">
    <source>
        <dbReference type="Proteomes" id="UP000799302"/>
    </source>
</evidence>
<dbReference type="Proteomes" id="UP000799302">
    <property type="component" value="Unassembled WGS sequence"/>
</dbReference>
<dbReference type="PANTHER" id="PTHR34612:SF6">
    <property type="entry name" value="GLYCOSIDE HYDROLASE 131 CATALYTIC N-TERMINAL DOMAIN-CONTAINING PROTEIN"/>
    <property type="match status" value="1"/>
</dbReference>
<sequence>MKSIVLALAGTATAGSVLWDGRFNDMASSKDLEKWSWGNQVGAYQYYIHGKSDVTKYANLSPDFKNPADKTSKAGVKITIDGSAKWNSDMWRTELIPQTKAAINKGKVFYHFSMKKTAKNAPSTAHEHQVNFFESHFTEMKYGTINGQQNGNPTHLQWMVGGQKQWSAQWEPEVWHNIAYEIDFDGKSVTYWHSTGADALNKTAGPVKASANSDGKDWHLGVLRLPKGNDASPEDWYFSGVYVESGPITTSVSGPSA</sequence>
<dbReference type="OrthoDB" id="120072at2759"/>
<dbReference type="EMBL" id="MU004233">
    <property type="protein sequence ID" value="KAF2670882.1"/>
    <property type="molecule type" value="Genomic_DNA"/>
</dbReference>
<organism evidence="2 3">
    <name type="scientific">Microthyrium microscopicum</name>
    <dbReference type="NCBI Taxonomy" id="703497"/>
    <lineage>
        <taxon>Eukaryota</taxon>
        <taxon>Fungi</taxon>
        <taxon>Dikarya</taxon>
        <taxon>Ascomycota</taxon>
        <taxon>Pezizomycotina</taxon>
        <taxon>Dothideomycetes</taxon>
        <taxon>Dothideomycetes incertae sedis</taxon>
        <taxon>Microthyriales</taxon>
        <taxon>Microthyriaceae</taxon>
        <taxon>Microthyrium</taxon>
    </lineage>
</organism>
<dbReference type="PANTHER" id="PTHR34612">
    <property type="entry name" value="GH131_N DOMAIN-CONTAINING PROTEIN"/>
    <property type="match status" value="1"/>
</dbReference>
<dbReference type="AlphaFoldDB" id="A0A6A6UFC2"/>
<reference evidence="2" key="1">
    <citation type="journal article" date="2020" name="Stud. Mycol.">
        <title>101 Dothideomycetes genomes: a test case for predicting lifestyles and emergence of pathogens.</title>
        <authorList>
            <person name="Haridas S."/>
            <person name="Albert R."/>
            <person name="Binder M."/>
            <person name="Bloem J."/>
            <person name="Labutti K."/>
            <person name="Salamov A."/>
            <person name="Andreopoulos B."/>
            <person name="Baker S."/>
            <person name="Barry K."/>
            <person name="Bills G."/>
            <person name="Bluhm B."/>
            <person name="Cannon C."/>
            <person name="Castanera R."/>
            <person name="Culley D."/>
            <person name="Daum C."/>
            <person name="Ezra D."/>
            <person name="Gonzalez J."/>
            <person name="Henrissat B."/>
            <person name="Kuo A."/>
            <person name="Liang C."/>
            <person name="Lipzen A."/>
            <person name="Lutzoni F."/>
            <person name="Magnuson J."/>
            <person name="Mondo S."/>
            <person name="Nolan M."/>
            <person name="Ohm R."/>
            <person name="Pangilinan J."/>
            <person name="Park H.-J."/>
            <person name="Ramirez L."/>
            <person name="Alfaro M."/>
            <person name="Sun H."/>
            <person name="Tritt A."/>
            <person name="Yoshinaga Y."/>
            <person name="Zwiers L.-H."/>
            <person name="Turgeon B."/>
            <person name="Goodwin S."/>
            <person name="Spatafora J."/>
            <person name="Crous P."/>
            <person name="Grigoriev I."/>
        </authorList>
    </citation>
    <scope>NUCLEOTIDE SEQUENCE</scope>
    <source>
        <strain evidence="2">CBS 115976</strain>
    </source>
</reference>
<protein>
    <recommendedName>
        <fullName evidence="1">Glycoside hydrolase 131 catalytic N-terminal domain-containing protein</fullName>
    </recommendedName>
</protein>
<feature type="domain" description="Glycoside hydrolase 131 catalytic N-terminal" evidence="1">
    <location>
        <begin position="17"/>
        <end position="245"/>
    </location>
</feature>
<keyword evidence="3" id="KW-1185">Reference proteome</keyword>
<accession>A0A6A6UFC2</accession>
<proteinExistence type="predicted"/>